<feature type="domain" description="Gfo/Idh/MocA-like oxidoreductase N-terminal" evidence="2">
    <location>
        <begin position="40"/>
        <end position="167"/>
    </location>
</feature>
<comment type="caution">
    <text evidence="4">The sequence shown here is derived from an EMBL/GenBank/DDBJ whole genome shotgun (WGS) entry which is preliminary data.</text>
</comment>
<evidence type="ECO:0000313" key="5">
    <source>
        <dbReference type="Proteomes" id="UP000298213"/>
    </source>
</evidence>
<evidence type="ECO:0000313" key="4">
    <source>
        <dbReference type="EMBL" id="TFI56882.1"/>
    </source>
</evidence>
<dbReference type="InterPro" id="IPR051450">
    <property type="entry name" value="Gfo/Idh/MocA_Oxidoreductases"/>
</dbReference>
<dbReference type="Gene3D" id="3.40.50.720">
    <property type="entry name" value="NAD(P)-binding Rossmann-like Domain"/>
    <property type="match status" value="1"/>
</dbReference>
<protein>
    <submittedName>
        <fullName evidence="4">Gfo/Idh/MocA family oxidoreductase</fullName>
    </submittedName>
</protein>
<evidence type="ECO:0000259" key="2">
    <source>
        <dbReference type="Pfam" id="PF01408"/>
    </source>
</evidence>
<dbReference type="InterPro" id="IPR000683">
    <property type="entry name" value="Gfo/Idh/MocA-like_OxRdtase_N"/>
</dbReference>
<dbReference type="InterPro" id="IPR004104">
    <property type="entry name" value="Gfo/Idh/MocA-like_OxRdtase_C"/>
</dbReference>
<dbReference type="InterPro" id="IPR006311">
    <property type="entry name" value="TAT_signal"/>
</dbReference>
<keyword evidence="5" id="KW-1185">Reference proteome</keyword>
<feature type="region of interest" description="Disordered" evidence="1">
    <location>
        <begin position="467"/>
        <end position="487"/>
    </location>
</feature>
<dbReference type="AlphaFoldDB" id="A0A4Y8ZNN8"/>
<dbReference type="PANTHER" id="PTHR43377:SF2">
    <property type="entry name" value="BINDING ROSSMANN FOLD OXIDOREDUCTASE, PUTATIVE (AFU_ORTHOLOGUE AFUA_4G00560)-RELATED"/>
    <property type="match status" value="1"/>
</dbReference>
<proteinExistence type="predicted"/>
<dbReference type="OrthoDB" id="9781031at2"/>
<dbReference type="GO" id="GO:0000166">
    <property type="term" value="F:nucleotide binding"/>
    <property type="evidence" value="ECO:0007669"/>
    <property type="project" value="InterPro"/>
</dbReference>
<sequence>MSDDRQAGCDRRALIKAAGAGGAALASSSLAAKAAGARHRHAIVGTGHRARIYQDAIWGAHKDRNELVAICDTNPGRLAFTARRAARAGAAAPRVFLAGAFDDMIGQTRPETIIVTTSDSFHDDYIVRALDAGCNVITEKPMTTTAAKAQRILDAVKRNGRHVRVAFNYRYTPPRTQVKELLMEGAIGDVLSVDFHWLLDTTHGADYFRRWHSRKEISGGLMVHKATHHFDLVNWWLSAVPETVTAVGKREFYTPQMARRLGLQSHHERCRTCPEKEKCSFFLDIAADPSLKALYLDNEVYDGYFRDRCVWRPEISIEDTMNVIVGYDTGATLSYSLNACNAWEGYQIAFNGTRGRLEHSIVEKTYVAGGDMEQGGTDAERIRTRLYPLRGAARDIVPRTGTGGHGGGDDVMLADLFGPPSPDAAGRVADERSGCNSMLIGAAANRCFETGGPVRIADMVAGLARPELPPMPTRRQPVPMPPRATRV</sequence>
<dbReference type="InterPro" id="IPR036291">
    <property type="entry name" value="NAD(P)-bd_dom_sf"/>
</dbReference>
<gene>
    <name evidence="4" type="ORF">E2493_17905</name>
</gene>
<dbReference type="Gene3D" id="3.30.360.10">
    <property type="entry name" value="Dihydrodipicolinate Reductase, domain 2"/>
    <property type="match status" value="1"/>
</dbReference>
<dbReference type="SUPFAM" id="SSF51735">
    <property type="entry name" value="NAD(P)-binding Rossmann-fold domains"/>
    <property type="match status" value="1"/>
</dbReference>
<dbReference type="Pfam" id="PF02894">
    <property type="entry name" value="GFO_IDH_MocA_C"/>
    <property type="match status" value="1"/>
</dbReference>
<organism evidence="4 5">
    <name type="scientific">Sphingomonas parva</name>
    <dbReference type="NCBI Taxonomy" id="2555898"/>
    <lineage>
        <taxon>Bacteria</taxon>
        <taxon>Pseudomonadati</taxon>
        <taxon>Pseudomonadota</taxon>
        <taxon>Alphaproteobacteria</taxon>
        <taxon>Sphingomonadales</taxon>
        <taxon>Sphingomonadaceae</taxon>
        <taxon>Sphingomonas</taxon>
    </lineage>
</organism>
<dbReference type="PANTHER" id="PTHR43377">
    <property type="entry name" value="BILIVERDIN REDUCTASE A"/>
    <property type="match status" value="1"/>
</dbReference>
<name>A0A4Y8ZNN8_9SPHN</name>
<dbReference type="PROSITE" id="PS51318">
    <property type="entry name" value="TAT"/>
    <property type="match status" value="1"/>
</dbReference>
<evidence type="ECO:0000259" key="3">
    <source>
        <dbReference type="Pfam" id="PF02894"/>
    </source>
</evidence>
<evidence type="ECO:0000256" key="1">
    <source>
        <dbReference type="SAM" id="MobiDB-lite"/>
    </source>
</evidence>
<dbReference type="RefSeq" id="WP_135089655.1">
    <property type="nucleotide sequence ID" value="NZ_SPDV01000047.1"/>
</dbReference>
<dbReference type="EMBL" id="SPDV01000047">
    <property type="protein sequence ID" value="TFI56882.1"/>
    <property type="molecule type" value="Genomic_DNA"/>
</dbReference>
<dbReference type="Proteomes" id="UP000298213">
    <property type="component" value="Unassembled WGS sequence"/>
</dbReference>
<reference evidence="4 5" key="1">
    <citation type="submission" date="2019-03" db="EMBL/GenBank/DDBJ databases">
        <title>Genome sequence of Sphingomonas sp. 17J27-24.</title>
        <authorList>
            <person name="Kim M."/>
            <person name="Maeng S."/>
            <person name="Sathiyaraj S."/>
        </authorList>
    </citation>
    <scope>NUCLEOTIDE SEQUENCE [LARGE SCALE GENOMIC DNA]</scope>
    <source>
        <strain evidence="4 5">17J27-24</strain>
    </source>
</reference>
<dbReference type="Pfam" id="PF01408">
    <property type="entry name" value="GFO_IDH_MocA"/>
    <property type="match status" value="1"/>
</dbReference>
<accession>A0A4Y8ZNN8</accession>
<dbReference type="SUPFAM" id="SSF55347">
    <property type="entry name" value="Glyceraldehyde-3-phosphate dehydrogenase-like, C-terminal domain"/>
    <property type="match status" value="1"/>
</dbReference>
<feature type="domain" description="Gfo/Idh/MocA-like oxidoreductase C-terminal" evidence="3">
    <location>
        <begin position="179"/>
        <end position="367"/>
    </location>
</feature>